<organism evidence="4 5">
    <name type="scientific">Pristionchus entomophagus</name>
    <dbReference type="NCBI Taxonomy" id="358040"/>
    <lineage>
        <taxon>Eukaryota</taxon>
        <taxon>Metazoa</taxon>
        <taxon>Ecdysozoa</taxon>
        <taxon>Nematoda</taxon>
        <taxon>Chromadorea</taxon>
        <taxon>Rhabditida</taxon>
        <taxon>Rhabditina</taxon>
        <taxon>Diplogasteromorpha</taxon>
        <taxon>Diplogasteroidea</taxon>
        <taxon>Neodiplogasteridae</taxon>
        <taxon>Pristionchus</taxon>
    </lineage>
</organism>
<feature type="signal peptide" evidence="2">
    <location>
        <begin position="1"/>
        <end position="17"/>
    </location>
</feature>
<comment type="caution">
    <text evidence="4">The sequence shown here is derived from an EMBL/GenBank/DDBJ whole genome shotgun (WGS) entry which is preliminary data.</text>
</comment>
<dbReference type="AlphaFoldDB" id="A0AAV5U675"/>
<dbReference type="PANTHER" id="PTHR21724">
    <property type="entry name" value="SHKT DOMAIN-CONTAINING PROTEIN"/>
    <property type="match status" value="1"/>
</dbReference>
<evidence type="ECO:0000259" key="3">
    <source>
        <dbReference type="PROSITE" id="PS51670"/>
    </source>
</evidence>
<dbReference type="Proteomes" id="UP001432027">
    <property type="component" value="Unassembled WGS sequence"/>
</dbReference>
<proteinExistence type="predicted"/>
<protein>
    <recommendedName>
        <fullName evidence="3">ShKT domain-containing protein</fullName>
    </recommendedName>
</protein>
<feature type="domain" description="ShKT" evidence="3">
    <location>
        <begin position="167"/>
        <end position="205"/>
    </location>
</feature>
<keyword evidence="5" id="KW-1185">Reference proteome</keyword>
<evidence type="ECO:0000313" key="5">
    <source>
        <dbReference type="Proteomes" id="UP001432027"/>
    </source>
</evidence>
<dbReference type="Gene3D" id="1.10.10.1940">
    <property type="match status" value="1"/>
</dbReference>
<evidence type="ECO:0000256" key="2">
    <source>
        <dbReference type="SAM" id="SignalP"/>
    </source>
</evidence>
<dbReference type="InterPro" id="IPR003582">
    <property type="entry name" value="ShKT_dom"/>
</dbReference>
<sequence>MFLRFVSIVALLNSAHSVENPCKGRVFQCEDVASSCAVIFPKVGEAPNQETNPNCFDTTSPDNVFAVNCRSTCELCCLEPQYNCDDDPIPNLPCPDEESWCTAFVDINFAHCRSACGWCERTTAPCIDALDTEFCKNLKNATGDLCSMPEVNVQCAKTCEVCIPDDCADASTRCSIWATNGFCEDPFYTEANAPSMYCKRTCDLC</sequence>
<accession>A0AAV5U675</accession>
<dbReference type="PROSITE" id="PS51670">
    <property type="entry name" value="SHKT"/>
    <property type="match status" value="1"/>
</dbReference>
<feature type="chain" id="PRO_5043618935" description="ShKT domain-containing protein" evidence="2">
    <location>
        <begin position="18"/>
        <end position="205"/>
    </location>
</feature>
<dbReference type="SMART" id="SM00254">
    <property type="entry name" value="ShKT"/>
    <property type="match status" value="4"/>
</dbReference>
<dbReference type="PANTHER" id="PTHR21724:SF108">
    <property type="entry name" value="SHKT DOMAIN-CONTAINING PROTEIN"/>
    <property type="match status" value="1"/>
</dbReference>
<dbReference type="Pfam" id="PF01549">
    <property type="entry name" value="ShK"/>
    <property type="match status" value="1"/>
</dbReference>
<evidence type="ECO:0000256" key="1">
    <source>
        <dbReference type="PROSITE-ProRule" id="PRU01005"/>
    </source>
</evidence>
<name>A0AAV5U675_9BILA</name>
<reference evidence="4" key="1">
    <citation type="submission" date="2023-10" db="EMBL/GenBank/DDBJ databases">
        <title>Genome assembly of Pristionchus species.</title>
        <authorList>
            <person name="Yoshida K."/>
            <person name="Sommer R.J."/>
        </authorList>
    </citation>
    <scope>NUCLEOTIDE SEQUENCE</scope>
    <source>
        <strain evidence="4">RS0144</strain>
    </source>
</reference>
<evidence type="ECO:0000313" key="4">
    <source>
        <dbReference type="EMBL" id="GMT02330.1"/>
    </source>
</evidence>
<gene>
    <name evidence="4" type="ORF">PENTCL1PPCAC_24504</name>
</gene>
<comment type="caution">
    <text evidence="1">Lacks conserved residue(s) required for the propagation of feature annotation.</text>
</comment>
<keyword evidence="2" id="KW-0732">Signal</keyword>
<dbReference type="EMBL" id="BTSX01000005">
    <property type="protein sequence ID" value="GMT02330.1"/>
    <property type="molecule type" value="Genomic_DNA"/>
</dbReference>